<dbReference type="InterPro" id="IPR036046">
    <property type="entry name" value="Acylphosphatase-like_dom_sf"/>
</dbReference>
<dbReference type="GO" id="GO:0008270">
    <property type="term" value="F:zinc ion binding"/>
    <property type="evidence" value="ECO:0007669"/>
    <property type="project" value="UniProtKB-KW"/>
</dbReference>
<proteinExistence type="inferred from homology"/>
<evidence type="ECO:0000256" key="4">
    <source>
        <dbReference type="ARBA" id="ARBA00022598"/>
    </source>
</evidence>
<evidence type="ECO:0000259" key="12">
    <source>
        <dbReference type="PROSITE" id="PS51160"/>
    </source>
</evidence>
<dbReference type="GO" id="GO:0003725">
    <property type="term" value="F:double-stranded RNA binding"/>
    <property type="evidence" value="ECO:0007669"/>
    <property type="project" value="InterPro"/>
</dbReference>
<evidence type="ECO:0000256" key="3">
    <source>
        <dbReference type="ARBA" id="ARBA00008097"/>
    </source>
</evidence>
<dbReference type="Gene3D" id="3.90.870.50">
    <property type="match status" value="1"/>
</dbReference>
<dbReference type="EMBL" id="DVFO01000092">
    <property type="protein sequence ID" value="HIQ61645.1"/>
    <property type="molecule type" value="Genomic_DNA"/>
</dbReference>
<feature type="domain" description="YrdC-like" evidence="13">
    <location>
        <begin position="201"/>
        <end position="379"/>
    </location>
</feature>
<dbReference type="InterPro" id="IPR041440">
    <property type="entry name" value="HypF_C"/>
</dbReference>
<evidence type="ECO:0000256" key="8">
    <source>
        <dbReference type="ARBA" id="ARBA00047645"/>
    </source>
</evidence>
<comment type="pathway">
    <text evidence="1">Protein modification; [NiFe] hydrogenase maturation.</text>
</comment>
<dbReference type="Pfam" id="PF22521">
    <property type="entry name" value="HypF_C_2"/>
    <property type="match status" value="1"/>
</dbReference>
<evidence type="ECO:0000313" key="14">
    <source>
        <dbReference type="EMBL" id="HIQ61645.1"/>
    </source>
</evidence>
<dbReference type="InterPro" id="IPR051060">
    <property type="entry name" value="Carbamoyltrans_HypF-like"/>
</dbReference>
<dbReference type="AlphaFoldDB" id="A0A9D0YTR9"/>
<dbReference type="GO" id="GO:0016743">
    <property type="term" value="F:carboxyl- or carbamoyltransferase activity"/>
    <property type="evidence" value="ECO:0007669"/>
    <property type="project" value="UniProtKB-UniRule"/>
</dbReference>
<evidence type="ECO:0000256" key="9">
    <source>
        <dbReference type="ARBA" id="ARBA00048220"/>
    </source>
</evidence>
<evidence type="ECO:0000259" key="13">
    <source>
        <dbReference type="PROSITE" id="PS51163"/>
    </source>
</evidence>
<evidence type="ECO:0000256" key="6">
    <source>
        <dbReference type="ARBA" id="ARBA00022771"/>
    </source>
</evidence>
<comment type="catalytic activity">
    <reaction evidence="8 11">
        <text>an acyl phosphate + H2O = a carboxylate + phosphate + H(+)</text>
        <dbReference type="Rhea" id="RHEA:14965"/>
        <dbReference type="ChEBI" id="CHEBI:15377"/>
        <dbReference type="ChEBI" id="CHEBI:15378"/>
        <dbReference type="ChEBI" id="CHEBI:29067"/>
        <dbReference type="ChEBI" id="CHEBI:43474"/>
        <dbReference type="ChEBI" id="CHEBI:59918"/>
        <dbReference type="EC" id="3.6.1.7"/>
    </reaction>
</comment>
<dbReference type="Pfam" id="PF00708">
    <property type="entry name" value="Acylphosphatase"/>
    <property type="match status" value="1"/>
</dbReference>
<evidence type="ECO:0000256" key="1">
    <source>
        <dbReference type="ARBA" id="ARBA00004711"/>
    </source>
</evidence>
<keyword evidence="6" id="KW-0863">Zinc-finger</keyword>
<sequence length="745" mass="81044">MAERSRIRLEVEGLVQGVGFRPTVHRLTTQLGLSGFIRNTSQGAELELEGQPDQVAQFVPLLQQQAPVLARIRRVSTVSIPPTGETGFHILPSVGETLPDTQVSPDVGICEDCLREMRDPKGRRYRHPFLNCTNCGPRFTIVQSVPYDRERTAMGVFPMCEDCQGEYTDITDRRYHAQPTCCPNCGPTLTYLDGVGQEVADDPIRLAQAQLRQGGIVAVKGLGGFHLACLPEYASRLRQRKEREGKPLALMCADLDAARALCHISPEEEKALDSWRRPIVLLRKRNPAPDVLSHTPELGIMLPYTPLHYLLMEGFSALVMTSANPSDCPVFISNQAAVEGLQGIADGFLLHNRDIVTRCDDSLLRMFRGKEYPLRRSRGYVPQPMEVPGNVHGLLACGAEQKAGFALGKGQDALLSQHIGDLKNMETLEHYQTQLHHFRTLFGVEVEGLACDLHPDYLSTQVAQQLSRELNVPLLQVQHHHAHMLSCMADNGLTGPCIGLVWDGTGLGTDGTIWGAECLAGDAHGFTRLGSIFPIRLPGGDACARDPGRIAHSLLVAAGLEEHSTAPLAQLLTMQLTSGLNCPPASSMGRLFDGAYALLGGSSPVHYEGESAIRLEHMAQAGVTQALPVEVETVDGVCRLDTPALTAALMERKAAGDSPNLLAAQFMNAMVELAVKQCQFARERTGLTRVVLSGGVFQNMYLLPRILDALAAQGFEAYHHSRVSTNDEGIALGQLIAAAARRKEG</sequence>
<dbReference type="SUPFAM" id="SSF54975">
    <property type="entry name" value="Acylphosphatase/BLUF domain-like"/>
    <property type="match status" value="1"/>
</dbReference>
<dbReference type="GO" id="GO:0003998">
    <property type="term" value="F:acylphosphatase activity"/>
    <property type="evidence" value="ECO:0007669"/>
    <property type="project" value="UniProtKB-EC"/>
</dbReference>
<dbReference type="Pfam" id="PF01300">
    <property type="entry name" value="Sua5_yciO_yrdC"/>
    <property type="match status" value="1"/>
</dbReference>
<evidence type="ECO:0000256" key="11">
    <source>
        <dbReference type="PROSITE-ProRule" id="PRU00520"/>
    </source>
</evidence>
<dbReference type="Gene3D" id="3.30.110.120">
    <property type="match status" value="1"/>
</dbReference>
<comment type="catalytic activity">
    <reaction evidence="9">
        <text>C-terminal L-cysteinyl-[HypE protein] + carbamoyl phosphate + ATP + H2O = C-terminal S-carboxamide-L-cysteinyl-[HypE protein] + AMP + phosphate + diphosphate + H(+)</text>
        <dbReference type="Rhea" id="RHEA:55636"/>
        <dbReference type="Rhea" id="RHEA-COMP:14247"/>
        <dbReference type="Rhea" id="RHEA-COMP:14392"/>
        <dbReference type="ChEBI" id="CHEBI:15377"/>
        <dbReference type="ChEBI" id="CHEBI:15378"/>
        <dbReference type="ChEBI" id="CHEBI:30616"/>
        <dbReference type="ChEBI" id="CHEBI:33019"/>
        <dbReference type="ChEBI" id="CHEBI:43474"/>
        <dbReference type="ChEBI" id="CHEBI:58228"/>
        <dbReference type="ChEBI" id="CHEBI:76913"/>
        <dbReference type="ChEBI" id="CHEBI:139126"/>
        <dbReference type="ChEBI" id="CHEBI:456215"/>
    </reaction>
</comment>
<dbReference type="Gene3D" id="3.30.420.40">
    <property type="match status" value="1"/>
</dbReference>
<comment type="caution">
    <text evidence="14">The sequence shown here is derived from an EMBL/GenBank/DDBJ whole genome shotgun (WGS) entry which is preliminary data.</text>
</comment>
<reference evidence="14" key="1">
    <citation type="submission" date="2020-10" db="EMBL/GenBank/DDBJ databases">
        <authorList>
            <person name="Gilroy R."/>
        </authorList>
    </citation>
    <scope>NUCLEOTIDE SEQUENCE</scope>
    <source>
        <strain evidence="14">ChiGjej2B2-12916</strain>
    </source>
</reference>
<dbReference type="Proteomes" id="UP000886879">
    <property type="component" value="Unassembled WGS sequence"/>
</dbReference>
<comment type="similarity">
    <text evidence="2">Belongs to the acylphosphatase family.</text>
</comment>
<keyword evidence="11" id="KW-0378">Hydrolase</keyword>
<dbReference type="InterPro" id="IPR004421">
    <property type="entry name" value="Carbamoyltransferase_HypF"/>
</dbReference>
<keyword evidence="7" id="KW-0862">Zinc</keyword>
<dbReference type="GO" id="GO:0016874">
    <property type="term" value="F:ligase activity"/>
    <property type="evidence" value="ECO:0007669"/>
    <property type="project" value="UniProtKB-UniRule"/>
</dbReference>
<evidence type="ECO:0000256" key="7">
    <source>
        <dbReference type="ARBA" id="ARBA00022833"/>
    </source>
</evidence>
<dbReference type="InterPro" id="IPR006070">
    <property type="entry name" value="Sua5-like_dom"/>
</dbReference>
<dbReference type="PANTHER" id="PTHR42959:SF1">
    <property type="entry name" value="CARBAMOYLTRANSFERASE HYPF"/>
    <property type="match status" value="1"/>
</dbReference>
<dbReference type="SUPFAM" id="SSF53067">
    <property type="entry name" value="Actin-like ATPase domain"/>
    <property type="match status" value="1"/>
</dbReference>
<dbReference type="InterPro" id="IPR017945">
    <property type="entry name" value="DHBP_synth_RibB-like_a/b_dom"/>
</dbReference>
<feature type="domain" description="Acylphosphatase-like" evidence="12">
    <location>
        <begin position="6"/>
        <end position="92"/>
    </location>
</feature>
<reference evidence="14" key="2">
    <citation type="journal article" date="2021" name="PeerJ">
        <title>Extensive microbial diversity within the chicken gut microbiome revealed by metagenomics and culture.</title>
        <authorList>
            <person name="Gilroy R."/>
            <person name="Ravi A."/>
            <person name="Getino M."/>
            <person name="Pursley I."/>
            <person name="Horton D.L."/>
            <person name="Alikhan N.F."/>
            <person name="Baker D."/>
            <person name="Gharbi K."/>
            <person name="Hall N."/>
            <person name="Watson M."/>
            <person name="Adriaenssens E.M."/>
            <person name="Foster-Nyarko E."/>
            <person name="Jarju S."/>
            <person name="Secka A."/>
            <person name="Antonio M."/>
            <person name="Oren A."/>
            <person name="Chaudhuri R.R."/>
            <person name="La Ragione R."/>
            <person name="Hildebrand F."/>
            <person name="Pallen M.J."/>
        </authorList>
    </citation>
    <scope>NUCLEOTIDE SEQUENCE</scope>
    <source>
        <strain evidence="14">ChiGjej2B2-12916</strain>
    </source>
</reference>
<dbReference type="PROSITE" id="PS51163">
    <property type="entry name" value="YRDC"/>
    <property type="match status" value="1"/>
</dbReference>
<accession>A0A9D0YTR9</accession>
<dbReference type="InterPro" id="IPR001792">
    <property type="entry name" value="Acylphosphatase-like_dom"/>
</dbReference>
<dbReference type="GO" id="GO:0051604">
    <property type="term" value="P:protein maturation"/>
    <property type="evidence" value="ECO:0007669"/>
    <property type="project" value="TreeGrafter"/>
</dbReference>
<keyword evidence="5" id="KW-0479">Metal-binding</keyword>
<dbReference type="Gene3D" id="3.30.420.360">
    <property type="match status" value="1"/>
</dbReference>
<dbReference type="InterPro" id="IPR043129">
    <property type="entry name" value="ATPase_NBD"/>
</dbReference>
<feature type="active site" evidence="11">
    <location>
        <position position="21"/>
    </location>
</feature>
<comment type="similarity">
    <text evidence="3 10">Belongs to the carbamoyltransferase HypF family.</text>
</comment>
<evidence type="ECO:0000256" key="2">
    <source>
        <dbReference type="ARBA" id="ARBA00005614"/>
    </source>
</evidence>
<dbReference type="InterPro" id="IPR011125">
    <property type="entry name" value="Znf_HypF"/>
</dbReference>
<organism evidence="14 15">
    <name type="scientific">Candidatus Enterenecus faecium</name>
    <dbReference type="NCBI Taxonomy" id="2840780"/>
    <lineage>
        <taxon>Bacteria</taxon>
        <taxon>Bacillati</taxon>
        <taxon>Bacillota</taxon>
        <taxon>Clostridia</taxon>
        <taxon>Eubacteriales</taxon>
        <taxon>Candidatus Enterenecus</taxon>
    </lineage>
</organism>
<dbReference type="PIRSF" id="PIRSF006256">
    <property type="entry name" value="CMPcnvr_hdrg_mat"/>
    <property type="match status" value="1"/>
</dbReference>
<dbReference type="EC" id="6.2.-.-" evidence="10"/>
<evidence type="ECO:0000256" key="5">
    <source>
        <dbReference type="ARBA" id="ARBA00022723"/>
    </source>
</evidence>
<dbReference type="PROSITE" id="PS00150">
    <property type="entry name" value="ACYLPHOSPHATASE_1"/>
    <property type="match status" value="1"/>
</dbReference>
<keyword evidence="4" id="KW-0436">Ligase</keyword>
<evidence type="ECO:0000256" key="10">
    <source>
        <dbReference type="PIRNR" id="PIRNR006256"/>
    </source>
</evidence>
<protein>
    <recommendedName>
        <fullName evidence="10">Carbamoyltransferase</fullName>
        <ecNumber evidence="10">6.2.-.-</ecNumber>
    </recommendedName>
</protein>
<dbReference type="Pfam" id="PF07503">
    <property type="entry name" value="zf-HYPF"/>
    <property type="match status" value="2"/>
</dbReference>
<gene>
    <name evidence="14" type="primary">hypF</name>
    <name evidence="14" type="ORF">IAD31_08665</name>
</gene>
<feature type="active site" evidence="11">
    <location>
        <position position="39"/>
    </location>
</feature>
<dbReference type="InterPro" id="IPR017968">
    <property type="entry name" value="Acylphosphatase_CS"/>
</dbReference>
<dbReference type="Pfam" id="PF17788">
    <property type="entry name" value="HypF_C"/>
    <property type="match status" value="1"/>
</dbReference>
<dbReference type="SUPFAM" id="SSF55821">
    <property type="entry name" value="YrdC/RibB"/>
    <property type="match status" value="1"/>
</dbReference>
<dbReference type="PROSITE" id="PS51160">
    <property type="entry name" value="ACYLPHOSPHATASE_3"/>
    <property type="match status" value="1"/>
</dbReference>
<dbReference type="PANTHER" id="PTHR42959">
    <property type="entry name" value="CARBAMOYLTRANSFERASE"/>
    <property type="match status" value="1"/>
</dbReference>
<evidence type="ECO:0000313" key="15">
    <source>
        <dbReference type="Proteomes" id="UP000886879"/>
    </source>
</evidence>
<dbReference type="NCBIfam" id="TIGR00143">
    <property type="entry name" value="hypF"/>
    <property type="match status" value="1"/>
</dbReference>
<dbReference type="InterPro" id="IPR055128">
    <property type="entry name" value="HypF_C_2"/>
</dbReference>
<name>A0A9D0YTR9_9FIRM</name>